<evidence type="ECO:0000256" key="9">
    <source>
        <dbReference type="ARBA" id="ARBA00048689"/>
    </source>
</evidence>
<comment type="catalytic activity">
    <reaction evidence="9">
        <text>(2R)-3-phosphoglycerate + UDP-alpha-D-glucose = (2R)-2-O-(alpha-D-glucopyranosyl)-3-phospho-glycerate + UDP + H(+)</text>
        <dbReference type="Rhea" id="RHEA:31319"/>
        <dbReference type="ChEBI" id="CHEBI:15378"/>
        <dbReference type="ChEBI" id="CHEBI:58223"/>
        <dbReference type="ChEBI" id="CHEBI:58272"/>
        <dbReference type="ChEBI" id="CHEBI:58885"/>
        <dbReference type="ChEBI" id="CHEBI:62600"/>
        <dbReference type="EC" id="2.4.1.266"/>
    </reaction>
    <physiologicalReaction direction="left-to-right" evidence="9">
        <dbReference type="Rhea" id="RHEA:31320"/>
    </physiologicalReaction>
</comment>
<comment type="similarity">
    <text evidence="3">Belongs to the glycosyltransferase 2 family.</text>
</comment>
<dbReference type="Proteomes" id="UP001180840">
    <property type="component" value="Unassembled WGS sequence"/>
</dbReference>
<dbReference type="Pfam" id="PF00535">
    <property type="entry name" value="Glycos_transf_2"/>
    <property type="match status" value="1"/>
</dbReference>
<evidence type="ECO:0000256" key="1">
    <source>
        <dbReference type="ARBA" id="ARBA00001936"/>
    </source>
</evidence>
<dbReference type="InterPro" id="IPR001173">
    <property type="entry name" value="Glyco_trans_2-like"/>
</dbReference>
<comment type="cofactor">
    <cofactor evidence="2">
        <name>Mg(2+)</name>
        <dbReference type="ChEBI" id="CHEBI:18420"/>
    </cofactor>
</comment>
<evidence type="ECO:0000256" key="5">
    <source>
        <dbReference type="ARBA" id="ARBA00022679"/>
    </source>
</evidence>
<keyword evidence="13" id="KW-1185">Reference proteome</keyword>
<evidence type="ECO:0000313" key="13">
    <source>
        <dbReference type="Proteomes" id="UP001180840"/>
    </source>
</evidence>
<keyword evidence="5 12" id="KW-0808">Transferase</keyword>
<accession>A0ABU1ZVS3</accession>
<evidence type="ECO:0000256" key="2">
    <source>
        <dbReference type="ARBA" id="ARBA00001946"/>
    </source>
</evidence>
<dbReference type="EMBL" id="JAVDXZ010000001">
    <property type="protein sequence ID" value="MDR7329031.1"/>
    <property type="molecule type" value="Genomic_DNA"/>
</dbReference>
<dbReference type="PANTHER" id="PTHR48090">
    <property type="entry name" value="UNDECAPRENYL-PHOSPHATE 4-DEOXY-4-FORMAMIDO-L-ARABINOSE TRANSFERASE-RELATED"/>
    <property type="match status" value="1"/>
</dbReference>
<dbReference type="PANTHER" id="PTHR48090:SF10">
    <property type="entry name" value="GLUCOSYL-3-PHOSPHOGLYCERATE SYNTHASE"/>
    <property type="match status" value="1"/>
</dbReference>
<dbReference type="NCBIfam" id="NF010496">
    <property type="entry name" value="PRK13915.1"/>
    <property type="match status" value="1"/>
</dbReference>
<dbReference type="InterPro" id="IPR050256">
    <property type="entry name" value="Glycosyltransferase_2"/>
</dbReference>
<dbReference type="RefSeq" id="WP_290198006.1">
    <property type="nucleotide sequence ID" value="NZ_CP047654.1"/>
</dbReference>
<name>A0ABU1ZVS3_9CORY</name>
<evidence type="ECO:0000256" key="6">
    <source>
        <dbReference type="ARBA" id="ARBA00022842"/>
    </source>
</evidence>
<feature type="domain" description="Glycosyltransferase 2-like" evidence="11">
    <location>
        <begin position="4"/>
        <end position="117"/>
    </location>
</feature>
<protein>
    <recommendedName>
        <fullName evidence="8">Glucosyl-3-phosphoglycerate synthase</fullName>
        <ecNumber evidence="7">2.4.1.266</ecNumber>
    </recommendedName>
</protein>
<comment type="caution">
    <text evidence="12">The sequence shown here is derived from an EMBL/GenBank/DDBJ whole genome shotgun (WGS) entry which is preliminary data.</text>
</comment>
<dbReference type="InterPro" id="IPR029044">
    <property type="entry name" value="Nucleotide-diphossugar_trans"/>
</dbReference>
<organism evidence="12 13">
    <name type="scientific">Corynebacterium guangdongense</name>
    <dbReference type="NCBI Taxonomy" id="1783348"/>
    <lineage>
        <taxon>Bacteria</taxon>
        <taxon>Bacillati</taxon>
        <taxon>Actinomycetota</taxon>
        <taxon>Actinomycetes</taxon>
        <taxon>Mycobacteriales</taxon>
        <taxon>Corynebacteriaceae</taxon>
        <taxon>Corynebacterium</taxon>
    </lineage>
</organism>
<dbReference type="GO" id="GO:0016757">
    <property type="term" value="F:glycosyltransferase activity"/>
    <property type="evidence" value="ECO:0007669"/>
    <property type="project" value="UniProtKB-KW"/>
</dbReference>
<dbReference type="SUPFAM" id="SSF53448">
    <property type="entry name" value="Nucleotide-diphospho-sugar transferases"/>
    <property type="match status" value="1"/>
</dbReference>
<proteinExistence type="inferred from homology"/>
<comment type="catalytic activity">
    <reaction evidence="10">
        <text>an NDP-alpha-D-glucose + (2R)-3-phosphoglycerate = (2R)-2-O-(alpha-D-glucopyranosyl)-3-phospho-glycerate + a ribonucleoside 5'-diphosphate + H(+)</text>
        <dbReference type="Rhea" id="RHEA:47244"/>
        <dbReference type="ChEBI" id="CHEBI:15378"/>
        <dbReference type="ChEBI" id="CHEBI:57930"/>
        <dbReference type="ChEBI" id="CHEBI:58272"/>
        <dbReference type="ChEBI" id="CHEBI:62600"/>
        <dbReference type="ChEBI" id="CHEBI:76533"/>
        <dbReference type="EC" id="2.4.1.266"/>
    </reaction>
    <physiologicalReaction direction="left-to-right" evidence="10">
        <dbReference type="Rhea" id="RHEA:47245"/>
    </physiologicalReaction>
</comment>
<evidence type="ECO:0000256" key="4">
    <source>
        <dbReference type="ARBA" id="ARBA00022676"/>
    </source>
</evidence>
<evidence type="ECO:0000256" key="3">
    <source>
        <dbReference type="ARBA" id="ARBA00006739"/>
    </source>
</evidence>
<comment type="cofactor">
    <cofactor evidence="1">
        <name>Mn(2+)</name>
        <dbReference type="ChEBI" id="CHEBI:29035"/>
    </cofactor>
</comment>
<keyword evidence="4 12" id="KW-0328">Glycosyltransferase</keyword>
<evidence type="ECO:0000256" key="8">
    <source>
        <dbReference type="ARBA" id="ARBA00040894"/>
    </source>
</evidence>
<evidence type="ECO:0000313" key="12">
    <source>
        <dbReference type="EMBL" id="MDR7329031.1"/>
    </source>
</evidence>
<gene>
    <name evidence="12" type="ORF">J2S39_000707</name>
</gene>
<evidence type="ECO:0000256" key="7">
    <source>
        <dbReference type="ARBA" id="ARBA00039022"/>
    </source>
</evidence>
<sequence>MRVSVVIPALNEAPTVGAVVRAVAAEHPWEILVIDADSTDATAEEAARAGARVLNWREVLPGTAPRPGKGESLWRGTAAASGDVVVFVDSDLSEVPSGVVGRLAAPFVDERIQLVNADYRRGLDGAPTGGGRVTELTAKPLLRLYFPELARLNQPLAGEYALRRSTALGLPFVAGYGVEVGLLIDTLRAHGPGSIVEVDLGQRHHRNRPLHELGPMADVVAATILHRAGLLPAGAAAPGERAPLSAIL</sequence>
<reference evidence="12" key="1">
    <citation type="submission" date="2023-07" db="EMBL/GenBank/DDBJ databases">
        <title>Sequencing the genomes of 1000 actinobacteria strains.</title>
        <authorList>
            <person name="Klenk H.-P."/>
        </authorList>
    </citation>
    <scope>NUCLEOTIDE SEQUENCE</scope>
    <source>
        <strain evidence="12">DSM 107476</strain>
    </source>
</reference>
<dbReference type="Gene3D" id="3.90.550.10">
    <property type="entry name" value="Spore Coat Polysaccharide Biosynthesis Protein SpsA, Chain A"/>
    <property type="match status" value="1"/>
</dbReference>
<evidence type="ECO:0000256" key="10">
    <source>
        <dbReference type="ARBA" id="ARBA00048997"/>
    </source>
</evidence>
<evidence type="ECO:0000259" key="11">
    <source>
        <dbReference type="Pfam" id="PF00535"/>
    </source>
</evidence>
<dbReference type="EC" id="2.4.1.266" evidence="7"/>
<keyword evidence="6" id="KW-0460">Magnesium</keyword>